<keyword evidence="1" id="KW-0732">Signal</keyword>
<name>U6LA88_9EIME</name>
<evidence type="ECO:0000313" key="2">
    <source>
        <dbReference type="EMBL" id="CDJ46128.1"/>
    </source>
</evidence>
<dbReference type="Proteomes" id="UP000030750">
    <property type="component" value="Unassembled WGS sequence"/>
</dbReference>
<accession>U6LA88</accession>
<sequence length="110" mass="12459">MLLMVVVVLLLLLMRVEGVLRTPEAVDTFLERIEMALEPKLQQELQTLKTTAADLPSNSFQPLRLPLEIIWQRAVEMVERLTGFTLVPVRPAPGETWHWSVLKDGSWGGP</sequence>
<dbReference type="OrthoDB" id="331867at2759"/>
<dbReference type="EMBL" id="HG710294">
    <property type="protein sequence ID" value="CDJ46128.1"/>
    <property type="molecule type" value="Genomic_DNA"/>
</dbReference>
<gene>
    <name evidence="2" type="ORF">EBH_0010860</name>
</gene>
<reference evidence="2" key="1">
    <citation type="submission" date="2013-10" db="EMBL/GenBank/DDBJ databases">
        <title>Genomic analysis of the causative agents of coccidiosis in chickens.</title>
        <authorList>
            <person name="Reid A.J."/>
            <person name="Blake D."/>
            <person name="Billington K."/>
            <person name="Browne H."/>
            <person name="Dunn M."/>
            <person name="Hung S."/>
            <person name="Kawahara F."/>
            <person name="Miranda-Saavedra D."/>
            <person name="Mourier T."/>
            <person name="Nagra H."/>
            <person name="Otto T.D."/>
            <person name="Rawlings N."/>
            <person name="Sanchez A."/>
            <person name="Sanders M."/>
            <person name="Subramaniam C."/>
            <person name="Tay Y."/>
            <person name="Dear P."/>
            <person name="Doerig C."/>
            <person name="Gruber A."/>
            <person name="Parkinson J."/>
            <person name="Shirley M."/>
            <person name="Wan K.L."/>
            <person name="Berriman M."/>
            <person name="Tomley F."/>
            <person name="Pain A."/>
        </authorList>
    </citation>
    <scope>NUCLEOTIDE SEQUENCE [LARGE SCALE GENOMIC DNA]</scope>
    <source>
        <strain evidence="2">Houghton</strain>
    </source>
</reference>
<reference evidence="2" key="2">
    <citation type="submission" date="2013-10" db="EMBL/GenBank/DDBJ databases">
        <authorList>
            <person name="Aslett M."/>
        </authorList>
    </citation>
    <scope>NUCLEOTIDE SEQUENCE [LARGE SCALE GENOMIC DNA]</scope>
    <source>
        <strain evidence="2">Houghton</strain>
    </source>
</reference>
<protein>
    <submittedName>
        <fullName evidence="2">Uncharacterized protein</fullName>
    </submittedName>
</protein>
<organism evidence="2 3">
    <name type="scientific">Eimeria brunetti</name>
    <dbReference type="NCBI Taxonomy" id="51314"/>
    <lineage>
        <taxon>Eukaryota</taxon>
        <taxon>Sar</taxon>
        <taxon>Alveolata</taxon>
        <taxon>Apicomplexa</taxon>
        <taxon>Conoidasida</taxon>
        <taxon>Coccidia</taxon>
        <taxon>Eucoccidiorida</taxon>
        <taxon>Eimeriorina</taxon>
        <taxon>Eimeriidae</taxon>
        <taxon>Eimeria</taxon>
    </lineage>
</organism>
<dbReference type="AlphaFoldDB" id="U6LA88"/>
<keyword evidence="3" id="KW-1185">Reference proteome</keyword>
<evidence type="ECO:0000256" key="1">
    <source>
        <dbReference type="SAM" id="SignalP"/>
    </source>
</evidence>
<evidence type="ECO:0000313" key="3">
    <source>
        <dbReference type="Proteomes" id="UP000030750"/>
    </source>
</evidence>
<proteinExistence type="predicted"/>
<feature type="signal peptide" evidence="1">
    <location>
        <begin position="1"/>
        <end position="18"/>
    </location>
</feature>
<dbReference type="VEuPathDB" id="ToxoDB:EBH_0010860"/>
<feature type="chain" id="PRO_5004673750" evidence="1">
    <location>
        <begin position="19"/>
        <end position="110"/>
    </location>
</feature>